<evidence type="ECO:0000313" key="3">
    <source>
        <dbReference type="EMBL" id="KAB1226122.1"/>
    </source>
</evidence>
<evidence type="ECO:0000256" key="1">
    <source>
        <dbReference type="SAM" id="MobiDB-lite"/>
    </source>
</evidence>
<dbReference type="PANTHER" id="PTHR37751:SF1">
    <property type="entry name" value="LOW PROTEIN: M-PHASE INDUCER PHOSPHATASE-LIKE PROTEIN"/>
    <property type="match status" value="1"/>
</dbReference>
<evidence type="ECO:0000313" key="4">
    <source>
        <dbReference type="Proteomes" id="UP000516437"/>
    </source>
</evidence>
<dbReference type="AlphaFoldDB" id="A0A6A1WLI0"/>
<feature type="compositionally biased region" description="Polar residues" evidence="1">
    <location>
        <begin position="1"/>
        <end position="17"/>
    </location>
</feature>
<dbReference type="Pfam" id="PF14383">
    <property type="entry name" value="VARLMGL"/>
    <property type="match status" value="1"/>
</dbReference>
<organism evidence="3 4">
    <name type="scientific">Morella rubra</name>
    <name type="common">Chinese bayberry</name>
    <dbReference type="NCBI Taxonomy" id="262757"/>
    <lineage>
        <taxon>Eukaryota</taxon>
        <taxon>Viridiplantae</taxon>
        <taxon>Streptophyta</taxon>
        <taxon>Embryophyta</taxon>
        <taxon>Tracheophyta</taxon>
        <taxon>Spermatophyta</taxon>
        <taxon>Magnoliopsida</taxon>
        <taxon>eudicotyledons</taxon>
        <taxon>Gunneridae</taxon>
        <taxon>Pentapetalae</taxon>
        <taxon>rosids</taxon>
        <taxon>fabids</taxon>
        <taxon>Fagales</taxon>
        <taxon>Myricaceae</taxon>
        <taxon>Morella</taxon>
    </lineage>
</organism>
<gene>
    <name evidence="3" type="ORF">CJ030_MR1G023929</name>
</gene>
<reference evidence="3 4" key="1">
    <citation type="journal article" date="2019" name="Plant Biotechnol. J.">
        <title>The red bayberry genome and genetic basis of sex determination.</title>
        <authorList>
            <person name="Jia H.M."/>
            <person name="Jia H.J."/>
            <person name="Cai Q.L."/>
            <person name="Wang Y."/>
            <person name="Zhao H.B."/>
            <person name="Yang W.F."/>
            <person name="Wang G.Y."/>
            <person name="Li Y.H."/>
            <person name="Zhan D.L."/>
            <person name="Shen Y.T."/>
            <person name="Niu Q.F."/>
            <person name="Chang L."/>
            <person name="Qiu J."/>
            <person name="Zhao L."/>
            <person name="Xie H.B."/>
            <person name="Fu W.Y."/>
            <person name="Jin J."/>
            <person name="Li X.W."/>
            <person name="Jiao Y."/>
            <person name="Zhou C.C."/>
            <person name="Tu T."/>
            <person name="Chai C.Y."/>
            <person name="Gao J.L."/>
            <person name="Fan L.J."/>
            <person name="van de Weg E."/>
            <person name="Wang J.Y."/>
            <person name="Gao Z.S."/>
        </authorList>
    </citation>
    <scope>NUCLEOTIDE SEQUENCE [LARGE SCALE GENOMIC DNA]</scope>
    <source>
        <tissue evidence="3">Leaves</tissue>
    </source>
</reference>
<protein>
    <recommendedName>
        <fullName evidence="2">DUF3741 domain-containing protein</fullName>
    </recommendedName>
</protein>
<accession>A0A6A1WLI0</accession>
<dbReference type="PANTHER" id="PTHR37751">
    <property type="entry name" value="LOW PROTEIN: M-PHASE INDUCER PHOSPHATASE-LIKE PROTEIN"/>
    <property type="match status" value="1"/>
</dbReference>
<proteinExistence type="predicted"/>
<feature type="region of interest" description="Disordered" evidence="1">
    <location>
        <begin position="1"/>
        <end position="109"/>
    </location>
</feature>
<dbReference type="EMBL" id="RXIC02000019">
    <property type="protein sequence ID" value="KAB1226122.1"/>
    <property type="molecule type" value="Genomic_DNA"/>
</dbReference>
<dbReference type="InterPro" id="IPR032795">
    <property type="entry name" value="DUF3741-assoc"/>
</dbReference>
<evidence type="ECO:0000259" key="2">
    <source>
        <dbReference type="Pfam" id="PF14383"/>
    </source>
</evidence>
<feature type="compositionally biased region" description="Low complexity" evidence="1">
    <location>
        <begin position="45"/>
        <end position="61"/>
    </location>
</feature>
<dbReference type="OrthoDB" id="1939700at2759"/>
<sequence>MRTSLHSGSKTGTPNEFSSEISSSSGTKTPNLVARLMDLDLLPETNSPYSSSSSTHGISTSNPLSKKPSRLIRPQQVLQSRLRKSLDKDITGTRPLSETPRVSSARKSDVDHRFSLQINKENLRANEDLEFSPFSYLRRKEFREELKYSESVCLSVGVAFKVIKGTSMFSS</sequence>
<feature type="domain" description="DUF3741" evidence="2">
    <location>
        <begin position="18"/>
        <end position="47"/>
    </location>
</feature>
<comment type="caution">
    <text evidence="3">The sequence shown here is derived from an EMBL/GenBank/DDBJ whole genome shotgun (WGS) entry which is preliminary data.</text>
</comment>
<name>A0A6A1WLI0_9ROSI</name>
<dbReference type="Proteomes" id="UP000516437">
    <property type="component" value="Chromosome 1"/>
</dbReference>
<keyword evidence="4" id="KW-1185">Reference proteome</keyword>